<accession>A0A0A8VLK9</accession>
<proteinExistence type="predicted"/>
<reference evidence="1" key="1">
    <citation type="journal article" date="2015" name="Genome Announc.">
        <title>Complete Genome Sequence of Yersinia ruckeri Strain CSF007-82, Etiologic Agent of Red Mouth Disease in Salmonid Fish.</title>
        <authorList>
            <person name="Nelson M.C."/>
            <person name="LaPatra S.E."/>
            <person name="Welch T.J."/>
            <person name="Graf J."/>
        </authorList>
    </citation>
    <scope>NUCLEOTIDE SEQUENCE</scope>
    <source>
        <strain evidence="1">CSF007-82</strain>
    </source>
</reference>
<gene>
    <name evidence="1" type="ORF">CSF007_17585</name>
</gene>
<protein>
    <submittedName>
        <fullName evidence="1">Uncharacterized protein</fullName>
    </submittedName>
</protein>
<evidence type="ECO:0000313" key="1">
    <source>
        <dbReference type="EMBL" id="CEK29213.1"/>
    </source>
</evidence>
<dbReference type="GeneID" id="66881102"/>
<name>A0A0A8VLK9_YERRU</name>
<dbReference type="InterPro" id="IPR011009">
    <property type="entry name" value="Kinase-like_dom_sf"/>
</dbReference>
<organism evidence="1">
    <name type="scientific">Yersinia ruckeri</name>
    <dbReference type="NCBI Taxonomy" id="29486"/>
    <lineage>
        <taxon>Bacteria</taxon>
        <taxon>Pseudomonadati</taxon>
        <taxon>Pseudomonadota</taxon>
        <taxon>Gammaproteobacteria</taxon>
        <taxon>Enterobacterales</taxon>
        <taxon>Yersiniaceae</taxon>
        <taxon>Yersinia</taxon>
    </lineage>
</organism>
<dbReference type="RefSeq" id="WP_038251120.1">
    <property type="nucleotide sequence ID" value="NZ_CCYO01000003.1"/>
</dbReference>
<sequence length="392" mass="45540">MKISDIIKFYEDLSLQTNIKKNCNSLTNNKIDTRTHRLEATGIKVINTPIKLNDEANDKNTLSANKIRFHFRVHLKKLDNMRNNGIYTNNRFIKTTYNGNDKSICGREYYFHEEHRPVYRPNEKTSHGGEGGFKKITHKDSRFIAFEPIDIAERFHTENNFNDIKEIDSIKVGLAVSTKLIIARNAGVDIFSYIENGDTIPYSAFKNALMDLKKLHCKNVYLRDIKPENTTYDNKNVNFIDVEDRISAHVDSYNNRIKWTISGEPVIYTENYITSELKENIYSEYDVPLTGKNVIKYLKSADEYAFLLTTIAATTENSKLKSIILNDDENQYQDRTTGKMRVENKNEFNQWINEKIKVEHRGTARLLLTNPKLHAELKGDIYLSDMFLLPKK</sequence>
<dbReference type="EMBL" id="LN681231">
    <property type="protein sequence ID" value="CEK29213.1"/>
    <property type="molecule type" value="Genomic_DNA"/>
</dbReference>
<dbReference type="OrthoDB" id="5842010at2"/>
<dbReference type="SUPFAM" id="SSF56112">
    <property type="entry name" value="Protein kinase-like (PK-like)"/>
    <property type="match status" value="1"/>
</dbReference>
<dbReference type="AlphaFoldDB" id="A0A0A8VLK9"/>